<evidence type="ECO:0000256" key="1">
    <source>
        <dbReference type="SAM" id="Coils"/>
    </source>
</evidence>
<dbReference type="EMBL" id="JAVDYC010000001">
    <property type="protein sequence ID" value="MDR7325907.1"/>
    <property type="molecule type" value="Genomic_DNA"/>
</dbReference>
<feature type="coiled-coil region" evidence="1">
    <location>
        <begin position="2113"/>
        <end position="2140"/>
    </location>
</feature>
<keyword evidence="1" id="KW-0175">Coiled coil</keyword>
<feature type="region of interest" description="Disordered" evidence="2">
    <location>
        <begin position="1754"/>
        <end position="1785"/>
    </location>
</feature>
<dbReference type="RefSeq" id="WP_310420997.1">
    <property type="nucleotide sequence ID" value="NZ_JAVDYC010000001.1"/>
</dbReference>
<reference evidence="3 4" key="1">
    <citation type="submission" date="2023-07" db="EMBL/GenBank/DDBJ databases">
        <title>Sequencing the genomes of 1000 actinobacteria strains.</title>
        <authorList>
            <person name="Klenk H.-P."/>
        </authorList>
    </citation>
    <scope>NUCLEOTIDE SEQUENCE [LARGE SCALE GENOMIC DNA]</scope>
    <source>
        <strain evidence="3 4">DSM 44711</strain>
    </source>
</reference>
<dbReference type="Proteomes" id="UP001183629">
    <property type="component" value="Unassembled WGS sequence"/>
</dbReference>
<name>A0AAE3ZVX6_9ACTN</name>
<keyword evidence="4" id="KW-1185">Reference proteome</keyword>
<gene>
    <name evidence="3" type="ORF">J2S44_006157</name>
</gene>
<protein>
    <submittedName>
        <fullName evidence="3">Uncharacterized protein</fullName>
    </submittedName>
</protein>
<comment type="caution">
    <text evidence="3">The sequence shown here is derived from an EMBL/GenBank/DDBJ whole genome shotgun (WGS) entry which is preliminary data.</text>
</comment>
<proteinExistence type="predicted"/>
<evidence type="ECO:0000256" key="2">
    <source>
        <dbReference type="SAM" id="MobiDB-lite"/>
    </source>
</evidence>
<organism evidence="3 4">
    <name type="scientific">Catenuloplanes niger</name>
    <dbReference type="NCBI Taxonomy" id="587534"/>
    <lineage>
        <taxon>Bacteria</taxon>
        <taxon>Bacillati</taxon>
        <taxon>Actinomycetota</taxon>
        <taxon>Actinomycetes</taxon>
        <taxon>Micromonosporales</taxon>
        <taxon>Micromonosporaceae</taxon>
        <taxon>Catenuloplanes</taxon>
    </lineage>
</organism>
<evidence type="ECO:0000313" key="4">
    <source>
        <dbReference type="Proteomes" id="UP001183629"/>
    </source>
</evidence>
<feature type="region of interest" description="Disordered" evidence="2">
    <location>
        <begin position="915"/>
        <end position="942"/>
    </location>
</feature>
<sequence length="2565" mass="275040">MANAGAFGLICADGRFIAVPGGVFYHDGSMADPVDPIALTGAFRADRASGSTMVYVQERTRLKPGAMERLRRALADLPAPIRDRLVLGTLPGERLDQATWRELTEQLDLAKHAPYRPGMERSGRVVPLDESGLENQDNPSAVRVLSRAQAAARETLHAALTGAPPSWDRLVALAGRASAIRDDLLVPSRLSGDEQRSPLSATYALAAGITLFGLPAGLDEAALKRSVRPVGADEVLRAWGGSAIPTDPADIVTTLLATPGSGALIRTDATGTDPVLGWLVSRPEGLAWINPGLDGGAAIRLMPARDAVALLRALPGAKPAALRVDPRNRPATDTAPAPGYDYYVGAAGMPPVPPLQVTSRLPSSVDGVRAAVDGALSRWAATSDRVLSAIDVVRGSSEVSAPRRATAEAVREVFDRFGPALEELAGRLPGLSDDAARTRAGAVVERYELVNQMLVALLGDLPATAVLSPVSEMVRAGRVLAPASEMFRAPGGGALPDGPVTGLPAADELTVLMQDGTGPTWAVSTASALPPYTVGVAPDGSYVVAKPPGPGDDKPYGFSGFEVFGPDGLPRGTIEASIDATEPGPATGGFVATDFLTNLSDVADALDLTTFYATGVSAGEFFLSLRVGNEKVWDIRENAYGMEELSGPNANPRDYRQERTVSHEKARERLEERGWTLPTDGFAASRVLRPAWTGVDPGWAPVVVTADGIESLSVVMETLDGESVRLVSGRYLDDGGFAVVNPDTGAVVGRLHSWIGQDRVPRWSGEALSPSVARAFGAEDLTADEFVRAVVRGGTRVRDDLAIPGFGLYRLELDEEVFLVRATVDADGRVVRARRPLALDEAVYGGPGAPAPDPIAELRRAGWTVWTGHRNRVDARTRTLTIDPYSGFAWNAVTTAQAHQSHANELRVFPMQVQDPDDWASDASTVGPRSVAGDEEPEPSGFDQAEAARDVLRNWDGGPHDRALAGLDEAMADPGARPEDVAAARAALDTFRALLVRHSEGDISFDPDQYSSPLQELVRTYTEAERLMSRAVRGAHALPTLHELHRPSLIEGYPEHTVGVAPDGSFVVARAAARGVDEPHGFRGFDVLGPDGRFRGTIESTTEVSDDSVIIRLGDVSQIPGAVALNIFYAAELMSDHEFLDVVDVHDEEMRRFLRDELGMRGLPFLLDDISIYRLERDAAPEAMADRLIASGWTLPGGDFSDSYELRPEWSDEAPDWAPTLDGEPLAIVTETLAGGFSRRVSGRHAPDGVFEVVYPEVGEVVRRLHAWTAPGGGERWSAELLPAADRSHWEEARDRAGLPEMTAEEFVRHVVTNGELLRLDRLLLGFRLYGMVLGDEFVLVRAMVDVEGRAVMARPPLAFDRSQFPADLRDPAPARRRLADVYDAGWTVETDRTNDSNQYSRSVTLNPYTASAWDTLTEVHQRRHVPAPESPQPLPVIIPGQMPTEDLLDAVGESDDATRRAEAERTSSSVRALRDEITSMLPTTIAEVEAVVDAARARLRELQTWADALARDDSRTVPASVIAGIQGLALVGRRLDDLAAELSTMPLDEALDDLSSVMRHYHEADVRLMDALHGATPLPPMGVMFRPGSPVLPPYTVGRAADGSYVVARAPGEGDAQPHGFLGFDVYGPDGRPRGVIDVELDEDAESVVMNWLGNASAVPGGPDLAVFYATASGVSDRRHLDVVYVADEDERRIWEGAYRMAARPTSVEGARDYRQERGTAHATARKRLGELGWTLPDGDFAVPRTLRPAWTDTEPTWAPAVGGQPLDVIPETMGDGSTRPVSGRRVAEDAFRVVDPATGEDRHLLRSSAGPDGGIRWTAPPLSPDDLRHFARIARGGGWPGADDPLAHFERRIGERSGPGVADTDSLGLIVAIVTQGSRLRDDLVLPGFGLYRLTSGTRTAMARAKVAPDGRIIEVRPPLAVDELLQTHDGHHLLTELRAAGWSIQVGHRNIVDEGKSVLVLNPYHADGWEALATAHRASRSAYRQALHLRQSVALAVPAITSTLADDPDEGRVVARLWRDAVSGLRSVVTRAENSGEIAEAQLLAELRHVRQLLDQAANRVVSLGGGTGSAVHSLLRPLLMPRPAPENPEIFRADVAYADPPVLPRMPGVRSAGDQVAELRRHVDAAEARVRAVLDRFPHSDAAEVARTALRELERAERSTPGESDVRSLRFLLDQAAAGVIQLDPSARTVLRPLWSGRRTPARPVPAARSLGAWADGDLASLTAGLPRPVLSVNPAAMTDLEPALRAHQRWGEVPVVLTTLGTKATDEVFAGLRERFRPVVVQQAVTGDMTKVWRLIDQHGVVVREAPALTAELLRTAGGLPAAPHGTALPPVLAGLLTADDPVAYQRTHEQELSDPGVRDALDTAIANDPDGARLAAFRVALSLPPGPAERLVPAVSSVLAVEPAYTGGPVPASFAYDFAAQIDGRKERFAMDGLLFQLVLAGRIAPGQALDLLRAAERTAVDRAVTDVFEAVLDAVALSEQQAAGDPHTDPVLRSILDRVRTVAVTARKPGAPPPDCVDPIDRTAFVGRLDALRDMLRDSGSPARAAVIEAVNYTLANC</sequence>
<evidence type="ECO:0000313" key="3">
    <source>
        <dbReference type="EMBL" id="MDR7325907.1"/>
    </source>
</evidence>
<accession>A0AAE3ZVX6</accession>